<feature type="region of interest" description="Disordered" evidence="1">
    <location>
        <begin position="1"/>
        <end position="87"/>
    </location>
</feature>
<feature type="region of interest" description="Disordered" evidence="1">
    <location>
        <begin position="452"/>
        <end position="481"/>
    </location>
</feature>
<evidence type="ECO:0000313" key="3">
    <source>
        <dbReference type="RefSeq" id="XP_026752754.1"/>
    </source>
</evidence>
<gene>
    <name evidence="3" type="primary">LOC113512943</name>
</gene>
<protein>
    <submittedName>
        <fullName evidence="3">Uncharacterized protein LOC113512943 isoform X1</fullName>
    </submittedName>
</protein>
<feature type="compositionally biased region" description="Polar residues" evidence="1">
    <location>
        <begin position="8"/>
        <end position="17"/>
    </location>
</feature>
<feature type="compositionally biased region" description="Basic and acidic residues" evidence="1">
    <location>
        <begin position="466"/>
        <end position="481"/>
    </location>
</feature>
<dbReference type="GeneID" id="113512943"/>
<dbReference type="InParanoid" id="A0A6J1WFU2"/>
<feature type="region of interest" description="Disordered" evidence="1">
    <location>
        <begin position="387"/>
        <end position="409"/>
    </location>
</feature>
<sequence>MDCKRKTTSMSTKSQRSVKLPAKEMIVTRYKSAQQKRQLRNKDRSMKSITQLLKSPTSKTGQQRKPRLPSKKPQKSPETHATPAPKKLNLETKEYITPTVLKKKPKPKKVWLKPNYEMKMVARTNKRKLCTPQREPLSLPLKTNIRCRPIVQSPVYSELSMPEVIQLVEDTGQLDDEDLMEILTCPSPVWWEDPPEPWYTENPIPSSRRISSQDEPQDILKVPATDLASTQTVKLDPKYIRKRSNLEMLLEDIRNKANKKDTSKVEVAANNDKKENVSNEIINDNESMADPVVRNSKKTQSESTEGDLFDVSFHDDILTNLENIEIPIANSDKPTELFDEFNINTETNDNVNHEPETLPHLEYANDVESHLKTSIIHKQGLSWKDSSVVESHDSRGRHPQTSSSSVVPMTLPPLKKYPLTNIKRSFVSPVSIRSSDDASSVDQEADTISDTNIKYLLDDDEQTTNSDDKNGDTSPKVDEAELIDDTSKKILEKIKQFFKKKSKSKNNGEADLSVQKTDSANEADKKKFITVYKIMSDEHDDRKSTILHSDKQSNESNIEISNEPKDDSPKDFERGKSKINSFYKKCKSINRRKINELNTSDTGDKKDKTIYFFNKINETDTNSDSKTIEPNGSVKYCFKCSSIFETSFCTYCSKNNALDSNKQCNHKTDNTLQEIQTCTLCEK</sequence>
<feature type="compositionally biased region" description="Basic and acidic residues" evidence="1">
    <location>
        <begin position="562"/>
        <end position="575"/>
    </location>
</feature>
<organism evidence="2 3">
    <name type="scientific">Galleria mellonella</name>
    <name type="common">Greater wax moth</name>
    <dbReference type="NCBI Taxonomy" id="7137"/>
    <lineage>
        <taxon>Eukaryota</taxon>
        <taxon>Metazoa</taxon>
        <taxon>Ecdysozoa</taxon>
        <taxon>Arthropoda</taxon>
        <taxon>Hexapoda</taxon>
        <taxon>Insecta</taxon>
        <taxon>Pterygota</taxon>
        <taxon>Neoptera</taxon>
        <taxon>Endopterygota</taxon>
        <taxon>Lepidoptera</taxon>
        <taxon>Glossata</taxon>
        <taxon>Ditrysia</taxon>
        <taxon>Pyraloidea</taxon>
        <taxon>Pyralidae</taxon>
        <taxon>Galleriinae</taxon>
        <taxon>Galleria</taxon>
    </lineage>
</organism>
<reference evidence="3" key="1">
    <citation type="submission" date="2025-08" db="UniProtKB">
        <authorList>
            <consortium name="RefSeq"/>
        </authorList>
    </citation>
    <scope>IDENTIFICATION</scope>
    <source>
        <tissue evidence="3">Whole larvae</tissue>
    </source>
</reference>
<evidence type="ECO:0000256" key="1">
    <source>
        <dbReference type="SAM" id="MobiDB-lite"/>
    </source>
</evidence>
<keyword evidence="2" id="KW-1185">Reference proteome</keyword>
<dbReference type="OrthoDB" id="6932441at2759"/>
<feature type="compositionally biased region" description="Basic and acidic residues" evidence="1">
    <location>
        <begin position="542"/>
        <end position="553"/>
    </location>
</feature>
<evidence type="ECO:0000313" key="2">
    <source>
        <dbReference type="Proteomes" id="UP001652740"/>
    </source>
</evidence>
<feature type="compositionally biased region" description="Polar residues" evidence="1">
    <location>
        <begin position="47"/>
        <end position="61"/>
    </location>
</feature>
<feature type="compositionally biased region" description="Basic residues" evidence="1">
    <location>
        <begin position="62"/>
        <end position="74"/>
    </location>
</feature>
<dbReference type="KEGG" id="gmw:113512943"/>
<dbReference type="RefSeq" id="XP_026752754.1">
    <property type="nucleotide sequence ID" value="XM_026896953.3"/>
</dbReference>
<accession>A0A6J1WFU2</accession>
<name>A0A6J1WFU2_GALME</name>
<feature type="region of interest" description="Disordered" evidence="1">
    <location>
        <begin position="542"/>
        <end position="575"/>
    </location>
</feature>
<dbReference type="AlphaFoldDB" id="A0A6J1WFU2"/>
<proteinExistence type="predicted"/>
<dbReference type="Proteomes" id="UP001652740">
    <property type="component" value="Unplaced"/>
</dbReference>